<feature type="binding site" description="M2 metal binding site" evidence="13">
    <location>
        <position position="163"/>
    </location>
    <ligand>
        <name>Fe(2+)</name>
        <dbReference type="ChEBI" id="CHEBI:29033"/>
    </ligand>
</feature>
<dbReference type="PANTHER" id="PTHR11040">
    <property type="entry name" value="ZINC/IRON TRANSPORTER"/>
    <property type="match status" value="1"/>
</dbReference>
<feature type="transmembrane region" description="Helical" evidence="13">
    <location>
        <begin position="210"/>
        <end position="228"/>
    </location>
</feature>
<keyword evidence="12 13" id="KW-0472">Membrane</keyword>
<dbReference type="GO" id="GO:0005385">
    <property type="term" value="F:zinc ion transmembrane transporter activity"/>
    <property type="evidence" value="ECO:0007669"/>
    <property type="project" value="UniProtKB-UniRule"/>
</dbReference>
<comment type="subcellular location">
    <subcellularLocation>
        <location evidence="1 13">Cell membrane</location>
        <topology evidence="1 13">Multi-pass membrane protein</topology>
    </subcellularLocation>
</comment>
<dbReference type="InterPro" id="IPR023498">
    <property type="entry name" value="Zn_transptr_ZupT"/>
</dbReference>
<feature type="binding site" description="M2 metal binding site" evidence="13">
    <location>
        <position position="134"/>
    </location>
    <ligand>
        <name>Fe(2+)</name>
        <dbReference type="ChEBI" id="CHEBI:29033"/>
    </ligand>
</feature>
<dbReference type="EMBL" id="JAHLFW010000110">
    <property type="protein sequence ID" value="MBU3839236.1"/>
    <property type="molecule type" value="Genomic_DNA"/>
</dbReference>
<keyword evidence="8 13" id="KW-0864">Zinc transport</keyword>
<keyword evidence="11 13" id="KW-0406">Ion transport</keyword>
<reference evidence="14" key="2">
    <citation type="submission" date="2021-04" db="EMBL/GenBank/DDBJ databases">
        <authorList>
            <person name="Gilroy R."/>
        </authorList>
    </citation>
    <scope>NUCLEOTIDE SEQUENCE</scope>
    <source>
        <strain evidence="14">G4-2901</strain>
    </source>
</reference>
<dbReference type="NCBIfam" id="NF003243">
    <property type="entry name" value="PRK04201.1"/>
    <property type="match status" value="1"/>
</dbReference>
<feature type="binding site" description="M1 metal binding site" evidence="13">
    <location>
        <position position="134"/>
    </location>
    <ligand>
        <name>Zn(2+)</name>
        <dbReference type="ChEBI" id="CHEBI:29105"/>
    </ligand>
</feature>
<comment type="similarity">
    <text evidence="2 13">Belongs to the ZIP transporter (TC 2.A.5) family. ZupT subfamily.</text>
</comment>
<evidence type="ECO:0000256" key="12">
    <source>
        <dbReference type="ARBA" id="ARBA00023136"/>
    </source>
</evidence>
<keyword evidence="4 13" id="KW-1003">Cell membrane</keyword>
<keyword evidence="9 13" id="KW-1133">Transmembrane helix</keyword>
<feature type="binding site" description="M2 metal binding site" evidence="13">
    <location>
        <position position="160"/>
    </location>
    <ligand>
        <name>Fe(2+)</name>
        <dbReference type="ChEBI" id="CHEBI:29033"/>
    </ligand>
</feature>
<dbReference type="InterPro" id="IPR003689">
    <property type="entry name" value="ZIP"/>
</dbReference>
<keyword evidence="10" id="KW-0408">Iron</keyword>
<keyword evidence="5 13" id="KW-0812">Transmembrane</keyword>
<evidence type="ECO:0000313" key="15">
    <source>
        <dbReference type="Proteomes" id="UP000783796"/>
    </source>
</evidence>
<gene>
    <name evidence="13 14" type="primary">zupT</name>
    <name evidence="14" type="ORF">H9777_13210</name>
</gene>
<feature type="binding site" description="M2 metal binding site" evidence="13">
    <location>
        <position position="131"/>
    </location>
    <ligand>
        <name>Fe(2+)</name>
        <dbReference type="ChEBI" id="CHEBI:29033"/>
    </ligand>
</feature>
<comment type="function">
    <text evidence="13">Mediates zinc uptake. May also transport other divalent cations.</text>
</comment>
<evidence type="ECO:0000313" key="14">
    <source>
        <dbReference type="EMBL" id="MBU3839236.1"/>
    </source>
</evidence>
<evidence type="ECO:0000256" key="8">
    <source>
        <dbReference type="ARBA" id="ARBA00022906"/>
    </source>
</evidence>
<feature type="transmembrane region" description="Helical" evidence="13">
    <location>
        <begin position="75"/>
        <end position="98"/>
    </location>
</feature>
<evidence type="ECO:0000256" key="6">
    <source>
        <dbReference type="ARBA" id="ARBA00022723"/>
    </source>
</evidence>
<keyword evidence="7 13" id="KW-0862">Zinc</keyword>
<comment type="catalytic activity">
    <reaction evidence="13">
        <text>Zn(2+)(in) = Zn(2+)(out)</text>
        <dbReference type="Rhea" id="RHEA:29351"/>
        <dbReference type="ChEBI" id="CHEBI:29105"/>
    </reaction>
</comment>
<feature type="binding site" description="M2 metal binding site" evidence="13">
    <location>
        <position position="192"/>
    </location>
    <ligand>
        <name>Fe(2+)</name>
        <dbReference type="ChEBI" id="CHEBI:29033"/>
    </ligand>
</feature>
<evidence type="ECO:0000256" key="3">
    <source>
        <dbReference type="ARBA" id="ARBA00022448"/>
    </source>
</evidence>
<feature type="transmembrane region" description="Helical" evidence="13">
    <location>
        <begin position="119"/>
        <end position="142"/>
    </location>
</feature>
<dbReference type="GO" id="GO:0046872">
    <property type="term" value="F:metal ion binding"/>
    <property type="evidence" value="ECO:0007669"/>
    <property type="project" value="UniProtKB-KW"/>
</dbReference>
<evidence type="ECO:0000256" key="1">
    <source>
        <dbReference type="ARBA" id="ARBA00004651"/>
    </source>
</evidence>
<dbReference type="GO" id="GO:0005886">
    <property type="term" value="C:plasma membrane"/>
    <property type="evidence" value="ECO:0007669"/>
    <property type="project" value="UniProtKB-SubCell"/>
</dbReference>
<sequence length="262" mass="28278">MITNNDMLLAFGLTLIAGLSTGIGSLIALLSKKTDTRFLSASLGLSAGVMIYVSFMELMPESVHLLSGIYSEREASVYMLLAFFIGIGLIALIDFLVPEDENPHEIHSSQGNDKKLKRTGVMMALAIGIHNFPEGLATFTSALTDLEIAIPIVFAIAIHNIPEGVAVSVPIYHSTGSRRKAFWYSFLSGMAEPIGALIGILFLIPFWTPSINALLLALVSGIMVYISFDELLPSTEKYGHHHWGISGVILGMAIMAVSLLLI</sequence>
<keyword evidence="3 13" id="KW-0813">Transport</keyword>
<feature type="binding site" description="M1 metal binding site" evidence="13">
    <location>
        <position position="163"/>
    </location>
    <ligand>
        <name>Zn(2+)</name>
        <dbReference type="ChEBI" id="CHEBI:29105"/>
    </ligand>
</feature>
<protein>
    <recommendedName>
        <fullName evidence="13">Zinc transporter ZupT</fullName>
    </recommendedName>
</protein>
<dbReference type="Proteomes" id="UP000783796">
    <property type="component" value="Unassembled WGS sequence"/>
</dbReference>
<feature type="binding site" description="M1 metal binding site" evidence="13">
    <location>
        <position position="159"/>
    </location>
    <ligand>
        <name>Zn(2+)</name>
        <dbReference type="ChEBI" id="CHEBI:29105"/>
    </ligand>
</feature>
<reference evidence="14" key="1">
    <citation type="journal article" date="2021" name="PeerJ">
        <title>Extensive microbial diversity within the chicken gut microbiome revealed by metagenomics and culture.</title>
        <authorList>
            <person name="Gilroy R."/>
            <person name="Ravi A."/>
            <person name="Getino M."/>
            <person name="Pursley I."/>
            <person name="Horton D.L."/>
            <person name="Alikhan N.F."/>
            <person name="Baker D."/>
            <person name="Gharbi K."/>
            <person name="Hall N."/>
            <person name="Watson M."/>
            <person name="Adriaenssens E.M."/>
            <person name="Foster-Nyarko E."/>
            <person name="Jarju S."/>
            <person name="Secka A."/>
            <person name="Antonio M."/>
            <person name="Oren A."/>
            <person name="Chaudhuri R.R."/>
            <person name="La Ragione R."/>
            <person name="Hildebrand F."/>
            <person name="Pallen M.J."/>
        </authorList>
    </citation>
    <scope>NUCLEOTIDE SEQUENCE</scope>
    <source>
        <strain evidence="14">G4-2901</strain>
    </source>
</reference>
<dbReference type="PANTHER" id="PTHR11040:SF205">
    <property type="entry name" value="ZINC TRANSPORTER ZUPT"/>
    <property type="match status" value="1"/>
</dbReference>
<feature type="transmembrane region" description="Helical" evidence="13">
    <location>
        <begin position="148"/>
        <end position="169"/>
    </location>
</feature>
<proteinExistence type="inferred from homology"/>
<evidence type="ECO:0000256" key="4">
    <source>
        <dbReference type="ARBA" id="ARBA00022475"/>
    </source>
</evidence>
<keyword evidence="6" id="KW-0479">Metal-binding</keyword>
<feature type="transmembrane region" description="Helical" evidence="13">
    <location>
        <begin position="38"/>
        <end position="55"/>
    </location>
</feature>
<evidence type="ECO:0000256" key="10">
    <source>
        <dbReference type="ARBA" id="ARBA00023004"/>
    </source>
</evidence>
<feature type="transmembrane region" description="Helical" evidence="13">
    <location>
        <begin position="181"/>
        <end position="204"/>
    </location>
</feature>
<name>A0A948WYK1_9BACT</name>
<feature type="transmembrane region" description="Helical" evidence="13">
    <location>
        <begin position="6"/>
        <end position="31"/>
    </location>
</feature>
<evidence type="ECO:0000256" key="5">
    <source>
        <dbReference type="ARBA" id="ARBA00022692"/>
    </source>
</evidence>
<dbReference type="Pfam" id="PF02535">
    <property type="entry name" value="Zip"/>
    <property type="match status" value="1"/>
</dbReference>
<accession>A0A948WYK1</accession>
<comment type="caution">
    <text evidence="14">The sequence shown here is derived from an EMBL/GenBank/DDBJ whole genome shotgun (WGS) entry which is preliminary data.</text>
</comment>
<dbReference type="HAMAP" id="MF_00548">
    <property type="entry name" value="ZupT"/>
    <property type="match status" value="1"/>
</dbReference>
<evidence type="ECO:0000256" key="7">
    <source>
        <dbReference type="ARBA" id="ARBA00022833"/>
    </source>
</evidence>
<dbReference type="AlphaFoldDB" id="A0A948WYK1"/>
<evidence type="ECO:0000256" key="2">
    <source>
        <dbReference type="ARBA" id="ARBA00009703"/>
    </source>
</evidence>
<organism evidence="14 15">
    <name type="scientific">Candidatus Phocaeicola faecigallinarum</name>
    <dbReference type="NCBI Taxonomy" id="2838732"/>
    <lineage>
        <taxon>Bacteria</taxon>
        <taxon>Pseudomonadati</taxon>
        <taxon>Bacteroidota</taxon>
        <taxon>Bacteroidia</taxon>
        <taxon>Bacteroidales</taxon>
        <taxon>Bacteroidaceae</taxon>
        <taxon>Phocaeicola</taxon>
    </lineage>
</organism>
<evidence type="ECO:0000256" key="9">
    <source>
        <dbReference type="ARBA" id="ARBA00022989"/>
    </source>
</evidence>
<feature type="transmembrane region" description="Helical" evidence="13">
    <location>
        <begin position="240"/>
        <end position="261"/>
    </location>
</feature>
<evidence type="ECO:0000256" key="11">
    <source>
        <dbReference type="ARBA" id="ARBA00023065"/>
    </source>
</evidence>
<evidence type="ECO:0000256" key="13">
    <source>
        <dbReference type="HAMAP-Rule" id="MF_00548"/>
    </source>
</evidence>